<keyword evidence="5 7" id="KW-0456">Lyase</keyword>
<keyword evidence="1 7" id="KW-1003">Cell membrane</keyword>
<dbReference type="CDD" id="cd08010">
    <property type="entry name" value="MltG_like"/>
    <property type="match status" value="1"/>
</dbReference>
<dbReference type="NCBIfam" id="TIGR00247">
    <property type="entry name" value="endolytic transglycosylase MltG"/>
    <property type="match status" value="1"/>
</dbReference>
<evidence type="ECO:0000313" key="9">
    <source>
        <dbReference type="Proteomes" id="UP000182108"/>
    </source>
</evidence>
<evidence type="ECO:0000256" key="4">
    <source>
        <dbReference type="ARBA" id="ARBA00023136"/>
    </source>
</evidence>
<keyword evidence="9" id="KW-1185">Reference proteome</keyword>
<evidence type="ECO:0000256" key="7">
    <source>
        <dbReference type="HAMAP-Rule" id="MF_02065"/>
    </source>
</evidence>
<accession>A0A0K6IXE2</accession>
<dbReference type="Gene3D" id="3.30.160.60">
    <property type="entry name" value="Classic Zinc Finger"/>
    <property type="match status" value="1"/>
</dbReference>
<dbReference type="EMBL" id="CYHH01000012">
    <property type="protein sequence ID" value="CUB07791.1"/>
    <property type="molecule type" value="Genomic_DNA"/>
</dbReference>
<evidence type="ECO:0000313" key="8">
    <source>
        <dbReference type="EMBL" id="CUB07791.1"/>
    </source>
</evidence>
<dbReference type="EC" id="4.2.2.29" evidence="7"/>
<keyword evidence="6 7" id="KW-0961">Cell wall biogenesis/degradation</keyword>
<reference evidence="9" key="1">
    <citation type="submission" date="2015-08" db="EMBL/GenBank/DDBJ databases">
        <authorList>
            <person name="Babu N.S."/>
            <person name="Beckwith C.J."/>
            <person name="Beseler K.G."/>
            <person name="Brison A."/>
            <person name="Carone J.V."/>
            <person name="Caskin T.P."/>
            <person name="Diamond M."/>
            <person name="Durham M.E."/>
            <person name="Foxe J.M."/>
            <person name="Go M."/>
            <person name="Henderson B.A."/>
            <person name="Jones I.B."/>
            <person name="McGettigan J.A."/>
            <person name="Micheletti S.J."/>
            <person name="Nasrallah M.E."/>
            <person name="Ortiz D."/>
            <person name="Piller C.R."/>
            <person name="Privatt S.R."/>
            <person name="Schneider S.L."/>
            <person name="Sharp S."/>
            <person name="Smith T.C."/>
            <person name="Stanton J.D."/>
            <person name="Ullery H.E."/>
            <person name="Wilson R.J."/>
            <person name="Serrano M.G."/>
            <person name="Buck G."/>
            <person name="Lee V."/>
            <person name="Wang Y."/>
            <person name="Carvalho R."/>
            <person name="Voegtly L."/>
            <person name="Shi R."/>
            <person name="Duckworth R."/>
            <person name="Johnson A."/>
            <person name="Loviza R."/>
            <person name="Walstead R."/>
            <person name="Shah Z."/>
            <person name="Kiflezghi M."/>
            <person name="Wade K."/>
            <person name="Ball S.L."/>
            <person name="Bradley K.W."/>
            <person name="Asai D.J."/>
            <person name="Bowman C.A."/>
            <person name="Russell D.A."/>
            <person name="Pope W.H."/>
            <person name="Jacobs-Sera D."/>
            <person name="Hendrix R.W."/>
            <person name="Hatfull G.F."/>
        </authorList>
    </citation>
    <scope>NUCLEOTIDE SEQUENCE [LARGE SCALE GENOMIC DNA]</scope>
    <source>
        <strain evidence="9">JCM 19170</strain>
    </source>
</reference>
<dbReference type="Proteomes" id="UP000182108">
    <property type="component" value="Unassembled WGS sequence"/>
</dbReference>
<evidence type="ECO:0000256" key="5">
    <source>
        <dbReference type="ARBA" id="ARBA00023239"/>
    </source>
</evidence>
<dbReference type="GO" id="GO:0005886">
    <property type="term" value="C:plasma membrane"/>
    <property type="evidence" value="ECO:0007669"/>
    <property type="project" value="UniProtKB-UniRule"/>
</dbReference>
<dbReference type="Pfam" id="PF02618">
    <property type="entry name" value="YceG"/>
    <property type="match status" value="1"/>
</dbReference>
<evidence type="ECO:0000256" key="1">
    <source>
        <dbReference type="ARBA" id="ARBA00022475"/>
    </source>
</evidence>
<keyword evidence="2 7" id="KW-0812">Transmembrane</keyword>
<dbReference type="PANTHER" id="PTHR30518">
    <property type="entry name" value="ENDOLYTIC MUREIN TRANSGLYCOSYLASE"/>
    <property type="match status" value="1"/>
</dbReference>
<evidence type="ECO:0000256" key="6">
    <source>
        <dbReference type="ARBA" id="ARBA00023316"/>
    </source>
</evidence>
<dbReference type="GO" id="GO:0009252">
    <property type="term" value="P:peptidoglycan biosynthetic process"/>
    <property type="evidence" value="ECO:0007669"/>
    <property type="project" value="UniProtKB-UniRule"/>
</dbReference>
<evidence type="ECO:0000256" key="3">
    <source>
        <dbReference type="ARBA" id="ARBA00022989"/>
    </source>
</evidence>
<dbReference type="GO" id="GO:0008932">
    <property type="term" value="F:lytic endotransglycosylase activity"/>
    <property type="evidence" value="ECO:0007669"/>
    <property type="project" value="UniProtKB-UniRule"/>
</dbReference>
<organism evidence="8 9">
    <name type="scientific">Tepidiphilus thermophilus</name>
    <dbReference type="NCBI Taxonomy" id="876478"/>
    <lineage>
        <taxon>Bacteria</taxon>
        <taxon>Pseudomonadati</taxon>
        <taxon>Pseudomonadota</taxon>
        <taxon>Hydrogenophilia</taxon>
        <taxon>Hydrogenophilales</taxon>
        <taxon>Hydrogenophilaceae</taxon>
        <taxon>Tepidiphilus</taxon>
    </lineage>
</organism>
<dbReference type="GO" id="GO:0071555">
    <property type="term" value="P:cell wall organization"/>
    <property type="evidence" value="ECO:0007669"/>
    <property type="project" value="UniProtKB-KW"/>
</dbReference>
<dbReference type="PANTHER" id="PTHR30518:SF2">
    <property type="entry name" value="ENDOLYTIC MUREIN TRANSGLYCOSYLASE"/>
    <property type="match status" value="1"/>
</dbReference>
<keyword evidence="7" id="KW-0997">Cell inner membrane</keyword>
<comment type="function">
    <text evidence="7">Functions as a peptidoglycan terminase that cleaves nascent peptidoglycan strands endolytically to terminate their elongation.</text>
</comment>
<comment type="catalytic activity">
    <reaction evidence="7">
        <text>a peptidoglycan chain = a peptidoglycan chain with N-acetyl-1,6-anhydromuramyl-[peptide] at the reducing end + a peptidoglycan chain with N-acetylglucosamine at the non-reducing end.</text>
        <dbReference type="EC" id="4.2.2.29"/>
    </reaction>
</comment>
<proteinExistence type="inferred from homology"/>
<dbReference type="InterPro" id="IPR003770">
    <property type="entry name" value="MLTG-like"/>
</dbReference>
<keyword evidence="3 7" id="KW-1133">Transmembrane helix</keyword>
<protein>
    <recommendedName>
        <fullName evidence="7">Endolytic murein transglycosylase</fullName>
        <ecNumber evidence="7">4.2.2.29</ecNumber>
    </recommendedName>
    <alternativeName>
        <fullName evidence="7">Peptidoglycan lytic transglycosylase</fullName>
    </alternativeName>
    <alternativeName>
        <fullName evidence="7">Peptidoglycan polymerization terminase</fullName>
    </alternativeName>
</protein>
<dbReference type="AlphaFoldDB" id="A0A0K6IXE2"/>
<feature type="site" description="Important for catalytic activity" evidence="7">
    <location>
        <position position="167"/>
    </location>
</feature>
<name>A0A0K6IXE2_9PROT</name>
<comment type="similarity">
    <text evidence="7">Belongs to the transglycosylase MltG family.</text>
</comment>
<evidence type="ECO:0000256" key="2">
    <source>
        <dbReference type="ARBA" id="ARBA00022692"/>
    </source>
</evidence>
<dbReference type="Gene3D" id="3.30.1490.480">
    <property type="entry name" value="Endolytic murein transglycosylase"/>
    <property type="match status" value="1"/>
</dbReference>
<sequence>MLEAGRALARQGVGVEPHALYLLARLQPGSAIVAGYYRLERGLTAPQLLDLLRRGERIRESVTFVEGWTFAQMRTALERHPWVEKTLTGADERALLAAIGASEARAEGLFFPDTYVFDRKTPDRELYRLAYRKMKEELETAWQARDPDLPLSSPYEALILASLVEKETGRAEDRGKVASVFVNRLRRGMPLQTDPTVIYGLGEGFDGNLTRRHLGEDHPWNTYTRGGLPPTPICLPGRGSLWAAVRPEKTEYLYFVARGDGSSEFSRTLEEHNRAVARWQKGRKSP</sequence>
<dbReference type="HAMAP" id="MF_02065">
    <property type="entry name" value="MltG"/>
    <property type="match status" value="1"/>
</dbReference>
<keyword evidence="4 7" id="KW-0472">Membrane</keyword>
<gene>
    <name evidence="7" type="primary">mltG</name>
    <name evidence="8" type="ORF">Ga0061068_11212</name>
</gene>